<sequence>MMETGFSVSDAAATRIGELIATEPGATLFRVAVNGGGCSGFQYEFGFAQAAEEDDIIIQKGPAKVAVDQVSLPFLAGAEIDWVEDLIGSSFKIRNPNAKSSCGCGISFSV</sequence>
<comment type="caution">
    <text evidence="2">The sequence shown here is derived from an EMBL/GenBank/DDBJ whole genome shotgun (WGS) entry which is preliminary data.</text>
</comment>
<dbReference type="NCBIfam" id="NF010147">
    <property type="entry name" value="PRK13623.1"/>
    <property type="match status" value="1"/>
</dbReference>
<dbReference type="SUPFAM" id="SSF89360">
    <property type="entry name" value="HesB-like domain"/>
    <property type="match status" value="1"/>
</dbReference>
<name>A0A2P2EAR3_9PROT</name>
<dbReference type="Gene3D" id="2.60.300.12">
    <property type="entry name" value="HesB-like domain"/>
    <property type="match status" value="1"/>
</dbReference>
<dbReference type="NCBIfam" id="TIGR00049">
    <property type="entry name" value="iron-sulfur cluster assembly accessory protein"/>
    <property type="match status" value="1"/>
</dbReference>
<dbReference type="PANTHER" id="PTHR43011">
    <property type="entry name" value="IRON-SULFUR CLUSTER ASSEMBLY 2 HOMOLOG, MITOCHONDRIAL"/>
    <property type="match status" value="1"/>
</dbReference>
<dbReference type="Pfam" id="PF01521">
    <property type="entry name" value="Fe-S_biosyn"/>
    <property type="match status" value="1"/>
</dbReference>
<dbReference type="InterPro" id="IPR016092">
    <property type="entry name" value="ATAP"/>
</dbReference>
<proteinExistence type="predicted"/>
<dbReference type="Proteomes" id="UP000245086">
    <property type="component" value="Unassembled WGS sequence"/>
</dbReference>
<accession>A0A2P2EAR3</accession>
<organism evidence="2 3">
    <name type="scientific">Candidatus Phycosocius bacilliformis</name>
    <dbReference type="NCBI Taxonomy" id="1445552"/>
    <lineage>
        <taxon>Bacteria</taxon>
        <taxon>Pseudomonadati</taxon>
        <taxon>Pseudomonadota</taxon>
        <taxon>Alphaproteobacteria</taxon>
        <taxon>Caulobacterales</taxon>
        <taxon>Caulobacterales incertae sedis</taxon>
        <taxon>Candidatus Phycosocius</taxon>
    </lineage>
</organism>
<dbReference type="GO" id="GO:0005506">
    <property type="term" value="F:iron ion binding"/>
    <property type="evidence" value="ECO:0007669"/>
    <property type="project" value="TreeGrafter"/>
</dbReference>
<evidence type="ECO:0000259" key="1">
    <source>
        <dbReference type="Pfam" id="PF01521"/>
    </source>
</evidence>
<dbReference type="InterPro" id="IPR000361">
    <property type="entry name" value="ATAP_core_dom"/>
</dbReference>
<dbReference type="EMBL" id="BFBR01000005">
    <property type="protein sequence ID" value="GBF58133.1"/>
    <property type="molecule type" value="Genomic_DNA"/>
</dbReference>
<keyword evidence="3" id="KW-1185">Reference proteome</keyword>
<dbReference type="AlphaFoldDB" id="A0A2P2EAR3"/>
<evidence type="ECO:0000313" key="2">
    <source>
        <dbReference type="EMBL" id="GBF58133.1"/>
    </source>
</evidence>
<protein>
    <submittedName>
        <fullName evidence="2">Iron-sulfur cluster insertion protein ErpA</fullName>
    </submittedName>
</protein>
<dbReference type="GO" id="GO:0051539">
    <property type="term" value="F:4 iron, 4 sulfur cluster binding"/>
    <property type="evidence" value="ECO:0007669"/>
    <property type="project" value="TreeGrafter"/>
</dbReference>
<dbReference type="InterPro" id="IPR017870">
    <property type="entry name" value="FeS_cluster_insertion_CS"/>
</dbReference>
<reference evidence="2 3" key="1">
    <citation type="journal article" date="2018" name="Genome Announc.">
        <title>Draft Genome Sequence of "Candidatus Phycosocius bacilliformis," an Alphaproteobacterial Ectosymbiont of the Hydrocarbon-Producing Green Alga Botryococcus braunii.</title>
        <authorList>
            <person name="Tanabe Y."/>
            <person name="Yamaguchi H."/>
            <person name="Watanabe M.M."/>
        </authorList>
    </citation>
    <scope>NUCLEOTIDE SEQUENCE [LARGE SCALE GENOMIC DNA]</scope>
    <source>
        <strain evidence="2 3">BOTRYCO-2</strain>
    </source>
</reference>
<dbReference type="OrthoDB" id="9801228at2"/>
<feature type="domain" description="Core" evidence="1">
    <location>
        <begin position="7"/>
        <end position="105"/>
    </location>
</feature>
<dbReference type="PROSITE" id="PS01152">
    <property type="entry name" value="HESB"/>
    <property type="match status" value="1"/>
</dbReference>
<evidence type="ECO:0000313" key="3">
    <source>
        <dbReference type="Proteomes" id="UP000245086"/>
    </source>
</evidence>
<dbReference type="GO" id="GO:0016226">
    <property type="term" value="P:iron-sulfur cluster assembly"/>
    <property type="evidence" value="ECO:0007669"/>
    <property type="project" value="InterPro"/>
</dbReference>
<dbReference type="GO" id="GO:0051537">
    <property type="term" value="F:2 iron, 2 sulfur cluster binding"/>
    <property type="evidence" value="ECO:0007669"/>
    <property type="project" value="TreeGrafter"/>
</dbReference>
<dbReference type="PANTHER" id="PTHR43011:SF1">
    <property type="entry name" value="IRON-SULFUR CLUSTER ASSEMBLY 2 HOMOLOG, MITOCHONDRIAL"/>
    <property type="match status" value="1"/>
</dbReference>
<gene>
    <name evidence="2" type="primary">erpA</name>
    <name evidence="2" type="ORF">PbB2_01804</name>
</gene>
<dbReference type="InterPro" id="IPR035903">
    <property type="entry name" value="HesB-like_dom_sf"/>
</dbReference>